<dbReference type="Gene3D" id="3.40.50.150">
    <property type="entry name" value="Vaccinia Virus protein VP39"/>
    <property type="match status" value="1"/>
</dbReference>
<dbReference type="PANTHER" id="PTHR43861">
    <property type="entry name" value="TRANS-ACONITATE 2-METHYLTRANSFERASE-RELATED"/>
    <property type="match status" value="1"/>
</dbReference>
<dbReference type="SUPFAM" id="SSF53335">
    <property type="entry name" value="S-adenosyl-L-methionine-dependent methyltransferases"/>
    <property type="match status" value="1"/>
</dbReference>
<gene>
    <name evidence="1" type="ORF">NIES592_13410</name>
</gene>
<keyword evidence="2" id="KW-1185">Reference proteome</keyword>
<keyword evidence="1" id="KW-0808">Transferase</keyword>
<proteinExistence type="predicted"/>
<dbReference type="PANTHER" id="PTHR43861:SF6">
    <property type="entry name" value="METHYLTRANSFERASE TYPE 11"/>
    <property type="match status" value="1"/>
</dbReference>
<dbReference type="Pfam" id="PF13489">
    <property type="entry name" value="Methyltransf_23"/>
    <property type="match status" value="1"/>
</dbReference>
<dbReference type="CDD" id="cd02440">
    <property type="entry name" value="AdoMet_MTases"/>
    <property type="match status" value="1"/>
</dbReference>
<dbReference type="EMBL" id="MRCA01000006">
    <property type="protein sequence ID" value="OKH13611.1"/>
    <property type="molecule type" value="Genomic_DNA"/>
</dbReference>
<dbReference type="RefSeq" id="WP_073555995.1">
    <property type="nucleotide sequence ID" value="NZ_MRCA01000006.1"/>
</dbReference>
<dbReference type="GO" id="GO:0032259">
    <property type="term" value="P:methylation"/>
    <property type="evidence" value="ECO:0007669"/>
    <property type="project" value="UniProtKB-KW"/>
</dbReference>
<accession>A0A1U7GYX6</accession>
<comment type="caution">
    <text evidence="1">The sequence shown here is derived from an EMBL/GenBank/DDBJ whole genome shotgun (WGS) entry which is preliminary data.</text>
</comment>
<organism evidence="1 2">
    <name type="scientific">Fischerella major NIES-592</name>
    <dbReference type="NCBI Taxonomy" id="210994"/>
    <lineage>
        <taxon>Bacteria</taxon>
        <taxon>Bacillati</taxon>
        <taxon>Cyanobacteriota</taxon>
        <taxon>Cyanophyceae</taxon>
        <taxon>Nostocales</taxon>
        <taxon>Hapalosiphonaceae</taxon>
        <taxon>Fischerella</taxon>
    </lineage>
</organism>
<dbReference type="Proteomes" id="UP000186391">
    <property type="component" value="Unassembled WGS sequence"/>
</dbReference>
<dbReference type="GO" id="GO:0008168">
    <property type="term" value="F:methyltransferase activity"/>
    <property type="evidence" value="ECO:0007669"/>
    <property type="project" value="UniProtKB-KW"/>
</dbReference>
<sequence length="318" mass="36742">MTTNKNRLEQFSNEKLVFRERSHCISCGSSNLHPLWQGKFTDEPTRSFLNRCHYSKDLVPLLVEETFSLVRCETCGMIFHQRILTPQGLNKLYDEWINDAQIEHMEAHYQIANKRDTLFERGRQSIKHLLRVKKLVEPHTTEQFRILDYGCGDGYFLCLAKFFGFDVYGIDFSRRRSERAAKMGISVFNNLEALESAQINKVHAVALFQVLEHLEDPLATLRKIATTIADKGILIVEVPDCRGISQPQNFAEFHAVHPLEHINAFTPVTLKKMCEQAGFIATQRIPAHVTTSFLHILRTEISRFIQPNRTALYFQLPH</sequence>
<keyword evidence="1" id="KW-0489">Methyltransferase</keyword>
<dbReference type="OrthoDB" id="517750at2"/>
<evidence type="ECO:0000313" key="2">
    <source>
        <dbReference type="Proteomes" id="UP000186391"/>
    </source>
</evidence>
<protein>
    <submittedName>
        <fullName evidence="1">Methyltransferase type 12</fullName>
    </submittedName>
</protein>
<dbReference type="AlphaFoldDB" id="A0A1U7GYX6"/>
<dbReference type="InterPro" id="IPR029063">
    <property type="entry name" value="SAM-dependent_MTases_sf"/>
</dbReference>
<name>A0A1U7GYX6_9CYAN</name>
<reference evidence="1 2" key="1">
    <citation type="submission" date="2016-11" db="EMBL/GenBank/DDBJ databases">
        <title>Draft Genome Sequences of Nine Cyanobacterial Strains from Diverse Habitats.</title>
        <authorList>
            <person name="Zhu T."/>
            <person name="Hou S."/>
            <person name="Lu X."/>
            <person name="Hess W.R."/>
        </authorList>
    </citation>
    <scope>NUCLEOTIDE SEQUENCE [LARGE SCALE GENOMIC DNA]</scope>
    <source>
        <strain evidence="1 2">NIES-592</strain>
    </source>
</reference>
<evidence type="ECO:0000313" key="1">
    <source>
        <dbReference type="EMBL" id="OKH13611.1"/>
    </source>
</evidence>